<evidence type="ECO:0000259" key="1">
    <source>
        <dbReference type="Pfam" id="PF04366"/>
    </source>
</evidence>
<comment type="caution">
    <text evidence="2">The sequence shown here is derived from an EMBL/GenBank/DDBJ whole genome shotgun (WGS) entry which is preliminary data.</text>
</comment>
<feature type="domain" description="Ysc84 actin-binding" evidence="1">
    <location>
        <begin position="78"/>
        <end position="166"/>
    </location>
</feature>
<reference evidence="2 3" key="1">
    <citation type="submission" date="2020-03" db="EMBL/GenBank/DDBJ databases">
        <title>Alteromonas ponticola sp. nov., isolated from seawater.</title>
        <authorList>
            <person name="Yoon J.-H."/>
            <person name="Kim Y.-O."/>
        </authorList>
    </citation>
    <scope>NUCLEOTIDE SEQUENCE [LARGE SCALE GENOMIC DNA]</scope>
    <source>
        <strain evidence="2 3">MYP5</strain>
    </source>
</reference>
<gene>
    <name evidence="2" type="ORF">HCJ96_15030</name>
</gene>
<dbReference type="EMBL" id="JAATNW010000008">
    <property type="protein sequence ID" value="NMH61343.1"/>
    <property type="molecule type" value="Genomic_DNA"/>
</dbReference>
<evidence type="ECO:0000313" key="2">
    <source>
        <dbReference type="EMBL" id="NMH61343.1"/>
    </source>
</evidence>
<sequence length="166" mass="17693">MGDGTVMEKRQAILDMQQSAIGQLHKEKPDTRAQVMNASGYATFSNANVNLLFVAAGTGYGVVNNNLTGAKTYMNMAEGGVGLGIGAKDYRIVMIFHTPEAMRHFIENGWTAGGNADATAKANDKGISASTEAYLGDVTVYTMTDSGIALQAMLKGTKFWVDDELN</sequence>
<protein>
    <recommendedName>
        <fullName evidence="1">Ysc84 actin-binding domain-containing protein</fullName>
    </recommendedName>
</protein>
<dbReference type="Proteomes" id="UP000709336">
    <property type="component" value="Unassembled WGS sequence"/>
</dbReference>
<organism evidence="2 3">
    <name type="scientific">Alteromonas ponticola</name>
    <dbReference type="NCBI Taxonomy" id="2720613"/>
    <lineage>
        <taxon>Bacteria</taxon>
        <taxon>Pseudomonadati</taxon>
        <taxon>Pseudomonadota</taxon>
        <taxon>Gammaproteobacteria</taxon>
        <taxon>Alteromonadales</taxon>
        <taxon>Alteromonadaceae</taxon>
        <taxon>Alteromonas/Salinimonas group</taxon>
        <taxon>Alteromonas</taxon>
    </lineage>
</organism>
<proteinExistence type="predicted"/>
<keyword evidence="3" id="KW-1185">Reference proteome</keyword>
<evidence type="ECO:0000313" key="3">
    <source>
        <dbReference type="Proteomes" id="UP000709336"/>
    </source>
</evidence>
<dbReference type="InterPro" id="IPR007461">
    <property type="entry name" value="Ysc84_actin-binding"/>
</dbReference>
<name>A0ABX1R6A0_9ALTE</name>
<dbReference type="Pfam" id="PF04366">
    <property type="entry name" value="Ysc84"/>
    <property type="match status" value="1"/>
</dbReference>
<accession>A0ABX1R6A0</accession>